<dbReference type="Proteomes" id="UP000035681">
    <property type="component" value="Unplaced"/>
</dbReference>
<accession>A0AAF5D5T4</accession>
<evidence type="ECO:0000259" key="2">
    <source>
        <dbReference type="Pfam" id="PF10545"/>
    </source>
</evidence>
<reference evidence="4" key="1">
    <citation type="submission" date="2024-02" db="UniProtKB">
        <authorList>
            <consortium name="WormBaseParasite"/>
        </authorList>
    </citation>
    <scope>IDENTIFICATION</scope>
</reference>
<dbReference type="InterPro" id="IPR006578">
    <property type="entry name" value="MADF-dom"/>
</dbReference>
<protein>
    <submittedName>
        <fullName evidence="4">MADF domain-containing protein</fullName>
    </submittedName>
</protein>
<dbReference type="WBParaSite" id="TCONS_00007203.p1">
    <property type="protein sequence ID" value="TCONS_00007203.p1"/>
    <property type="gene ID" value="XLOC_005253"/>
</dbReference>
<sequence>MLYIIIHSNVPRFTTFCFFFLGISPTTSSVKISLLNTTPNISSVSFGILPPPSSSSSSSPKMPEKTVSGTPLNPRPYFPPPMTKKLVQLVTEHECLVNHYDNTYMGRCKRMEAWKQITNLLNQEFGLNFTVKQIKKKFFNIEQNTKNKVYPGGNGLSHGAGRPVKRESSVMTGGVDDETGDDIIPTKLPAMTETEGEYLKLFNNKWRNKHGGKINSIASKLKKNSSNKNDNSNRIAKNDDIPTTPNSNDIQMNNIVAVLSQMQENSQLANEYLNTYSDRDQLTKILQSLQMNSGGLQQNALLNSQFSDQVSNMSVNGELDTLNFKPANHLFDTFQAFQQSSEANNNIMASLKKEHEGALNTVPENAASINSVVSNTTPARNAQTPSIMSESPNQDVVEINKKYFETIIEKIEKMLNNFIDQQNKMAILLDKVLQKFDS</sequence>
<evidence type="ECO:0000313" key="3">
    <source>
        <dbReference type="Proteomes" id="UP000035681"/>
    </source>
</evidence>
<proteinExistence type="predicted"/>
<evidence type="ECO:0000256" key="1">
    <source>
        <dbReference type="SAM" id="MobiDB-lite"/>
    </source>
</evidence>
<keyword evidence="3" id="KW-1185">Reference proteome</keyword>
<dbReference type="AlphaFoldDB" id="A0AAF5D5T4"/>
<feature type="domain" description="MADF" evidence="2">
    <location>
        <begin position="86"/>
        <end position="141"/>
    </location>
</feature>
<feature type="region of interest" description="Disordered" evidence="1">
    <location>
        <begin position="217"/>
        <end position="248"/>
    </location>
</feature>
<evidence type="ECO:0000313" key="4">
    <source>
        <dbReference type="WBParaSite" id="TCONS_00007203.p1"/>
    </source>
</evidence>
<dbReference type="Pfam" id="PF10545">
    <property type="entry name" value="MADF_DNA_bdg"/>
    <property type="match status" value="1"/>
</dbReference>
<name>A0AAF5D5T4_STRER</name>
<organism evidence="3 4">
    <name type="scientific">Strongyloides stercoralis</name>
    <name type="common">Threadworm</name>
    <dbReference type="NCBI Taxonomy" id="6248"/>
    <lineage>
        <taxon>Eukaryota</taxon>
        <taxon>Metazoa</taxon>
        <taxon>Ecdysozoa</taxon>
        <taxon>Nematoda</taxon>
        <taxon>Chromadorea</taxon>
        <taxon>Rhabditida</taxon>
        <taxon>Tylenchina</taxon>
        <taxon>Panagrolaimomorpha</taxon>
        <taxon>Strongyloidoidea</taxon>
        <taxon>Strongyloididae</taxon>
        <taxon>Strongyloides</taxon>
    </lineage>
</organism>
<feature type="region of interest" description="Disordered" evidence="1">
    <location>
        <begin position="52"/>
        <end position="75"/>
    </location>
</feature>
<feature type="region of interest" description="Disordered" evidence="1">
    <location>
        <begin position="150"/>
        <end position="185"/>
    </location>
</feature>